<evidence type="ECO:0000313" key="1">
    <source>
        <dbReference type="Proteomes" id="UP000813463"/>
    </source>
</evidence>
<reference evidence="2" key="2">
    <citation type="submission" date="2025-08" db="UniProtKB">
        <authorList>
            <consortium name="RefSeq"/>
        </authorList>
    </citation>
    <scope>IDENTIFICATION</scope>
    <source>
        <tissue evidence="2">Leaf</tissue>
    </source>
</reference>
<organism evidence="1 2">
    <name type="scientific">Spinacia oleracea</name>
    <name type="common">Spinach</name>
    <dbReference type="NCBI Taxonomy" id="3562"/>
    <lineage>
        <taxon>Eukaryota</taxon>
        <taxon>Viridiplantae</taxon>
        <taxon>Streptophyta</taxon>
        <taxon>Embryophyta</taxon>
        <taxon>Tracheophyta</taxon>
        <taxon>Spermatophyta</taxon>
        <taxon>Magnoliopsida</taxon>
        <taxon>eudicotyledons</taxon>
        <taxon>Gunneridae</taxon>
        <taxon>Pentapetalae</taxon>
        <taxon>Caryophyllales</taxon>
        <taxon>Chenopodiaceae</taxon>
        <taxon>Chenopodioideae</taxon>
        <taxon>Anserineae</taxon>
        <taxon>Spinacia</taxon>
    </lineage>
</organism>
<dbReference type="GeneID" id="130459661"/>
<dbReference type="RefSeq" id="XP_056683124.1">
    <property type="nucleotide sequence ID" value="XM_056827146.1"/>
</dbReference>
<accession>A0ABM3QIE0</accession>
<reference evidence="1" key="1">
    <citation type="journal article" date="2021" name="Nat. Commun.">
        <title>Genomic analyses provide insights into spinach domestication and the genetic basis of agronomic traits.</title>
        <authorList>
            <person name="Cai X."/>
            <person name="Sun X."/>
            <person name="Xu C."/>
            <person name="Sun H."/>
            <person name="Wang X."/>
            <person name="Ge C."/>
            <person name="Zhang Z."/>
            <person name="Wang Q."/>
            <person name="Fei Z."/>
            <person name="Jiao C."/>
            <person name="Wang Q."/>
        </authorList>
    </citation>
    <scope>NUCLEOTIDE SEQUENCE [LARGE SCALE GENOMIC DNA]</scope>
    <source>
        <strain evidence="1">cv. Varoflay</strain>
    </source>
</reference>
<protein>
    <submittedName>
        <fullName evidence="2">Uncharacterized protein isoform X1</fullName>
    </submittedName>
</protein>
<evidence type="ECO:0000313" key="2">
    <source>
        <dbReference type="RefSeq" id="XP_056683124.1"/>
    </source>
</evidence>
<gene>
    <name evidence="2" type="primary">LOC130459661</name>
</gene>
<name>A0ABM3QIE0_SPIOL</name>
<proteinExistence type="predicted"/>
<sequence>MFSDHHQNVVGNLGLASGFFLQKISQNRLDFRLGLDNSRQQSGKAATGGGSAIARFFRFLDDKTFTSILKTLCFCSSSEDYKVPNLRKLSGHVYSMKEICIFGDIFSCELAILMLTLAI</sequence>
<keyword evidence="1" id="KW-1185">Reference proteome</keyword>
<dbReference type="Proteomes" id="UP000813463">
    <property type="component" value="Chromosome 4"/>
</dbReference>